<dbReference type="InterPro" id="IPR001633">
    <property type="entry name" value="EAL_dom"/>
</dbReference>
<sequence length="634" mass="69015">MQRVLRALRTLSAGNRTLLRASDESELLEAMCRVIVDEGGYRIAGVFLAIDDAPKSLLIPAYAFPANADPEAEASFRTLRFSWGETELGQNPAGAAIRSGRPCVGQNLLTDPAAAPWRGEARRFGYASASGFPLRVDGKVIGALGLCAAEADAFDTDEVVLLGELADDLAYGIGNLRARAKHREAETTIQRLAYYDPLTGLANRSLLHDRLRAALDTAHREHQPLALVLLCLDHLQEINDTLGYTSGDLMLQEVGRRLVAETGDDERVARLGEGDFAVFLPHCDADHATHKARRLIQLLQVPVEVAGVRLDVRVAIGIALYPGHGGDADLLVRRARVAMAEARRSGHGQMFYSLQLDQAYAGRLTLMADLRQAIAQDGLSLYCQPKVHIGSARLCGAEALIRWEHPNLGMVSPGEFVTLAEYSGLITPLTQWVLEAAFRHRHAWHEAGLDVPLAVNLSAHDLLDPNLLHRIEGLVATWGAGPDWIHFELTESAFMQDPPGALATLVQLKELGARLFIDDFGVGQSSLSYLQRLPVDAIKIDQSFIVPILESSAATAIVRSAVQLGHDLGLEVVAEGVESQKVLDRLTELGCDVVQGYFVSKPMPAEHFEAWLQCSSWHGRGAPIRGSCRHSARS</sequence>
<dbReference type="SUPFAM" id="SSF55781">
    <property type="entry name" value="GAF domain-like"/>
    <property type="match status" value="1"/>
</dbReference>
<dbReference type="InterPro" id="IPR029016">
    <property type="entry name" value="GAF-like_dom_sf"/>
</dbReference>
<dbReference type="SUPFAM" id="SSF55073">
    <property type="entry name" value="Nucleotide cyclase"/>
    <property type="match status" value="1"/>
</dbReference>
<dbReference type="InterPro" id="IPR052155">
    <property type="entry name" value="Biofilm_reg_signaling"/>
</dbReference>
<evidence type="ECO:0000259" key="1">
    <source>
        <dbReference type="PROSITE" id="PS50883"/>
    </source>
</evidence>
<dbReference type="InterPro" id="IPR035919">
    <property type="entry name" value="EAL_sf"/>
</dbReference>
<dbReference type="Pfam" id="PF00990">
    <property type="entry name" value="GGDEF"/>
    <property type="match status" value="1"/>
</dbReference>
<reference evidence="3" key="1">
    <citation type="submission" date="2023-03" db="EMBL/GenBank/DDBJ databases">
        <title>Draft assemblies of triclosan tolerant bacteria isolated from returned activated sludge.</title>
        <authorList>
            <person name="Van Hamelsveld S."/>
        </authorList>
    </citation>
    <scope>NUCLEOTIDE SEQUENCE</scope>
    <source>
        <strain evidence="3">GW210012_S60</strain>
    </source>
</reference>
<evidence type="ECO:0000313" key="4">
    <source>
        <dbReference type="Proteomes" id="UP001217741"/>
    </source>
</evidence>
<dbReference type="CDD" id="cd01948">
    <property type="entry name" value="EAL"/>
    <property type="match status" value="1"/>
</dbReference>
<dbReference type="Gene3D" id="3.30.70.270">
    <property type="match status" value="1"/>
</dbReference>
<feature type="domain" description="GGDEF" evidence="2">
    <location>
        <begin position="223"/>
        <end position="355"/>
    </location>
</feature>
<dbReference type="Gene3D" id="3.20.20.450">
    <property type="entry name" value="EAL domain"/>
    <property type="match status" value="1"/>
</dbReference>
<organism evidence="3 4">
    <name type="scientific">Pseudomonas putida</name>
    <name type="common">Arthrobacter siderocapsulatus</name>
    <dbReference type="NCBI Taxonomy" id="303"/>
    <lineage>
        <taxon>Bacteria</taxon>
        <taxon>Pseudomonadati</taxon>
        <taxon>Pseudomonadota</taxon>
        <taxon>Gammaproteobacteria</taxon>
        <taxon>Pseudomonadales</taxon>
        <taxon>Pseudomonadaceae</taxon>
        <taxon>Pseudomonas</taxon>
    </lineage>
</organism>
<dbReference type="NCBIfam" id="TIGR00254">
    <property type="entry name" value="GGDEF"/>
    <property type="match status" value="1"/>
</dbReference>
<dbReference type="PANTHER" id="PTHR44757:SF2">
    <property type="entry name" value="BIOFILM ARCHITECTURE MAINTENANCE PROTEIN MBAA"/>
    <property type="match status" value="1"/>
</dbReference>
<dbReference type="SUPFAM" id="SSF141868">
    <property type="entry name" value="EAL domain-like"/>
    <property type="match status" value="1"/>
</dbReference>
<dbReference type="PANTHER" id="PTHR44757">
    <property type="entry name" value="DIGUANYLATE CYCLASE DGCP"/>
    <property type="match status" value="1"/>
</dbReference>
<dbReference type="SMART" id="SM00065">
    <property type="entry name" value="GAF"/>
    <property type="match status" value="1"/>
</dbReference>
<dbReference type="InterPro" id="IPR003018">
    <property type="entry name" value="GAF"/>
</dbReference>
<name>A0AAW6PV87_PSEPU</name>
<dbReference type="Pfam" id="PF00563">
    <property type="entry name" value="EAL"/>
    <property type="match status" value="1"/>
</dbReference>
<evidence type="ECO:0000313" key="3">
    <source>
        <dbReference type="EMBL" id="MDF3872853.1"/>
    </source>
</evidence>
<dbReference type="Pfam" id="PF13185">
    <property type="entry name" value="GAF_2"/>
    <property type="match status" value="1"/>
</dbReference>
<dbReference type="PROSITE" id="PS50887">
    <property type="entry name" value="GGDEF"/>
    <property type="match status" value="1"/>
</dbReference>
<feature type="domain" description="EAL" evidence="1">
    <location>
        <begin position="363"/>
        <end position="616"/>
    </location>
</feature>
<evidence type="ECO:0000259" key="2">
    <source>
        <dbReference type="PROSITE" id="PS50887"/>
    </source>
</evidence>
<comment type="caution">
    <text evidence="3">The sequence shown here is derived from an EMBL/GenBank/DDBJ whole genome shotgun (WGS) entry which is preliminary data.</text>
</comment>
<dbReference type="AlphaFoldDB" id="A0AAW6PV87"/>
<dbReference type="CDD" id="cd01949">
    <property type="entry name" value="GGDEF"/>
    <property type="match status" value="1"/>
</dbReference>
<dbReference type="Proteomes" id="UP001217741">
    <property type="component" value="Unassembled WGS sequence"/>
</dbReference>
<protein>
    <submittedName>
        <fullName evidence="3">EAL domain-containing protein</fullName>
    </submittedName>
</protein>
<dbReference type="Gene3D" id="3.30.450.40">
    <property type="match status" value="1"/>
</dbReference>
<dbReference type="InterPro" id="IPR000160">
    <property type="entry name" value="GGDEF_dom"/>
</dbReference>
<dbReference type="RefSeq" id="WP_236198256.1">
    <property type="nucleotide sequence ID" value="NZ_BQII01000071.1"/>
</dbReference>
<dbReference type="EMBL" id="JARJLO010000318">
    <property type="protein sequence ID" value="MDF3872853.1"/>
    <property type="molecule type" value="Genomic_DNA"/>
</dbReference>
<dbReference type="InterPro" id="IPR029787">
    <property type="entry name" value="Nucleotide_cyclase"/>
</dbReference>
<dbReference type="SMART" id="SM00267">
    <property type="entry name" value="GGDEF"/>
    <property type="match status" value="1"/>
</dbReference>
<dbReference type="SMART" id="SM00052">
    <property type="entry name" value="EAL"/>
    <property type="match status" value="1"/>
</dbReference>
<dbReference type="PROSITE" id="PS50883">
    <property type="entry name" value="EAL"/>
    <property type="match status" value="1"/>
</dbReference>
<proteinExistence type="predicted"/>
<accession>A0AAW6PV87</accession>
<dbReference type="InterPro" id="IPR043128">
    <property type="entry name" value="Rev_trsase/Diguanyl_cyclase"/>
</dbReference>
<gene>
    <name evidence="3" type="ORF">P3W50_20625</name>
</gene>